<evidence type="ECO:0000313" key="4">
    <source>
        <dbReference type="Proteomes" id="UP001496674"/>
    </source>
</evidence>
<evidence type="ECO:0000259" key="2">
    <source>
        <dbReference type="Pfam" id="PF00535"/>
    </source>
</evidence>
<gene>
    <name evidence="3" type="ORF">BSYN_02230</name>
</gene>
<dbReference type="PANTHER" id="PTHR43179">
    <property type="entry name" value="RHAMNOSYLTRANSFERASE WBBL"/>
    <property type="match status" value="1"/>
</dbReference>
<dbReference type="InterPro" id="IPR029044">
    <property type="entry name" value="Nucleotide-diphossugar_trans"/>
</dbReference>
<name>A0ABN6Z5L6_9BACE</name>
<dbReference type="CDD" id="cd04186">
    <property type="entry name" value="GT_2_like_c"/>
    <property type="match status" value="1"/>
</dbReference>
<keyword evidence="1" id="KW-0812">Transmembrane</keyword>
<keyword evidence="1" id="KW-1133">Transmembrane helix</keyword>
<feature type="domain" description="Glycosyltransferase 2-like" evidence="2">
    <location>
        <begin position="9"/>
        <end position="136"/>
    </location>
</feature>
<dbReference type="Pfam" id="PF00535">
    <property type="entry name" value="Glycos_transf_2"/>
    <property type="match status" value="1"/>
</dbReference>
<dbReference type="EMBL" id="AP028055">
    <property type="protein sequence ID" value="BEG97958.1"/>
    <property type="molecule type" value="Genomic_DNA"/>
</dbReference>
<dbReference type="PANTHER" id="PTHR43179:SF7">
    <property type="entry name" value="RHAMNOSYLTRANSFERASE WBBL"/>
    <property type="match status" value="1"/>
</dbReference>
<reference evidence="3 4" key="1">
    <citation type="submission" date="2023-04" db="EMBL/GenBank/DDBJ databases">
        <title>Draft genome sequence of acteroides sedimenti strain YN3PY1.</title>
        <authorList>
            <person name="Yoshida N."/>
        </authorList>
    </citation>
    <scope>NUCLEOTIDE SEQUENCE [LARGE SCALE GENOMIC DNA]</scope>
    <source>
        <strain evidence="3 4">YN3PY1</strain>
    </source>
</reference>
<evidence type="ECO:0000313" key="3">
    <source>
        <dbReference type="EMBL" id="BEG97958.1"/>
    </source>
</evidence>
<keyword evidence="4" id="KW-1185">Reference proteome</keyword>
<dbReference type="SUPFAM" id="SSF53448">
    <property type="entry name" value="Nucleotide-diphospho-sugar transferases"/>
    <property type="match status" value="1"/>
</dbReference>
<dbReference type="InterPro" id="IPR001173">
    <property type="entry name" value="Glyco_trans_2-like"/>
</dbReference>
<dbReference type="GO" id="GO:0016740">
    <property type="term" value="F:transferase activity"/>
    <property type="evidence" value="ECO:0007669"/>
    <property type="project" value="UniProtKB-KW"/>
</dbReference>
<dbReference type="Gene3D" id="3.90.550.10">
    <property type="entry name" value="Spore Coat Polysaccharide Biosynthesis Protein SpsA, Chain A"/>
    <property type="match status" value="1"/>
</dbReference>
<feature type="transmembrane region" description="Helical" evidence="1">
    <location>
        <begin position="258"/>
        <end position="276"/>
    </location>
</feature>
<dbReference type="Proteomes" id="UP001496674">
    <property type="component" value="Chromosome"/>
</dbReference>
<accession>A0ABN6Z5L6</accession>
<protein>
    <submittedName>
        <fullName evidence="3">Glycosyl transferase</fullName>
    </submittedName>
</protein>
<proteinExistence type="predicted"/>
<organism evidence="3 4">
    <name type="scientific">Bacteroides sedimenti</name>
    <dbReference type="NCBI Taxonomy" id="2136147"/>
    <lineage>
        <taxon>Bacteria</taxon>
        <taxon>Pseudomonadati</taxon>
        <taxon>Bacteroidota</taxon>
        <taxon>Bacteroidia</taxon>
        <taxon>Bacteroidales</taxon>
        <taxon>Bacteroidaceae</taxon>
        <taxon>Bacteroides</taxon>
    </lineage>
</organism>
<keyword evidence="3" id="KW-0808">Transferase</keyword>
<sequence length="314" mass="35558">MNAPLFDVSVIIVNYKTAELTVQCINSIYENTEDISFEIIVVDNASDDGSVSIVKSKFSEVVVIENKVNLGFGKANNVGIDIAKGRNIFFLNSDTYLINNALKILSDFLDSHPEVGACGGNLYNANMQPVYSYSRVFPNCFSMLNDLFLGIPFKLLYGKNEHFNYTGKLMEVKSISGADLMIPARIINKTGCFDPNYFMYCEETDLQCRISQASYKIISMPEAEIVHLESASYRHNLTKMAHILSSRRYFILKNYSRLNYYISNFLFFIIAILASLKNVLKVDFAAAKENYRVVKLFSGLIFPSLMNHKKQNTD</sequence>
<dbReference type="RefSeq" id="WP_353332480.1">
    <property type="nucleotide sequence ID" value="NZ_AP028055.1"/>
</dbReference>
<evidence type="ECO:0000256" key="1">
    <source>
        <dbReference type="SAM" id="Phobius"/>
    </source>
</evidence>
<keyword evidence="1" id="KW-0472">Membrane</keyword>